<feature type="compositionally biased region" description="Polar residues" evidence="1">
    <location>
        <begin position="128"/>
        <end position="141"/>
    </location>
</feature>
<dbReference type="AlphaFoldDB" id="A0A6A5KTC7"/>
<evidence type="ECO:0000313" key="3">
    <source>
        <dbReference type="Proteomes" id="UP000800040"/>
    </source>
</evidence>
<evidence type="ECO:0000256" key="1">
    <source>
        <dbReference type="SAM" id="MobiDB-lite"/>
    </source>
</evidence>
<reference evidence="2" key="1">
    <citation type="submission" date="2020-01" db="EMBL/GenBank/DDBJ databases">
        <authorList>
            <consortium name="DOE Joint Genome Institute"/>
            <person name="Haridas S."/>
            <person name="Albert R."/>
            <person name="Binder M."/>
            <person name="Bloem J."/>
            <person name="Labutti K."/>
            <person name="Salamov A."/>
            <person name="Andreopoulos B."/>
            <person name="Baker S.E."/>
            <person name="Barry K."/>
            <person name="Bills G."/>
            <person name="Bluhm B.H."/>
            <person name="Cannon C."/>
            <person name="Castanera R."/>
            <person name="Culley D.E."/>
            <person name="Daum C."/>
            <person name="Ezra D."/>
            <person name="Gonzalez J.B."/>
            <person name="Henrissat B."/>
            <person name="Kuo A."/>
            <person name="Liang C."/>
            <person name="Lipzen A."/>
            <person name="Lutzoni F."/>
            <person name="Magnuson J."/>
            <person name="Mondo S."/>
            <person name="Nolan M."/>
            <person name="Ohm R."/>
            <person name="Pangilinan J."/>
            <person name="Park H.-J."/>
            <person name="Ramirez L."/>
            <person name="Alfaro M."/>
            <person name="Sun H."/>
            <person name="Tritt A."/>
            <person name="Yoshinaga Y."/>
            <person name="Zwiers L.-H."/>
            <person name="Turgeon B.G."/>
            <person name="Goodwin S.B."/>
            <person name="Spatafora J.W."/>
            <person name="Crous P.W."/>
            <person name="Grigoriev I.V."/>
        </authorList>
    </citation>
    <scope>NUCLEOTIDE SEQUENCE</scope>
    <source>
        <strain evidence="2">P77</strain>
    </source>
</reference>
<proteinExistence type="predicted"/>
<organism evidence="2 3">
    <name type="scientific">Decorospora gaudefroyi</name>
    <dbReference type="NCBI Taxonomy" id="184978"/>
    <lineage>
        <taxon>Eukaryota</taxon>
        <taxon>Fungi</taxon>
        <taxon>Dikarya</taxon>
        <taxon>Ascomycota</taxon>
        <taxon>Pezizomycotina</taxon>
        <taxon>Dothideomycetes</taxon>
        <taxon>Pleosporomycetidae</taxon>
        <taxon>Pleosporales</taxon>
        <taxon>Pleosporineae</taxon>
        <taxon>Pleosporaceae</taxon>
        <taxon>Decorospora</taxon>
    </lineage>
</organism>
<sequence>MGQELVGQNMTGATSCSVAPVRHQYCGHISDLFGALHISVFSDGTFTPILQSIKMNALDLLVDFAALVSTSDASKRPQDGNNVQAISEAGRRSATASSSTLVAAPISTHYHGYDAPPGDKSRDHFPMTISSPQRTSSAAASQHVESYNLQQDPLLSAFPDPRNRQYPQNFGLHLQQNPELEVPYHYASGEPHQRWQCQYFPACTSYYDIGCAIPPERAWEVSQQAHPSINTPQPDMQFVLRPEHASWGDFQCMCRCQVMRGLSTSLRMGVDKPRASANQDKDAVSQMSIVGFASFGYTPTQELCLKYGSVYEDAPNVGSSIPLSD</sequence>
<dbReference type="Proteomes" id="UP000800040">
    <property type="component" value="Unassembled WGS sequence"/>
</dbReference>
<gene>
    <name evidence="2" type="ORF">BDW02DRAFT_575586</name>
</gene>
<name>A0A6A5KTC7_9PLEO</name>
<evidence type="ECO:0000313" key="2">
    <source>
        <dbReference type="EMBL" id="KAF1839517.1"/>
    </source>
</evidence>
<protein>
    <submittedName>
        <fullName evidence="2">Uncharacterized protein</fullName>
    </submittedName>
</protein>
<dbReference type="EMBL" id="ML975245">
    <property type="protein sequence ID" value="KAF1839517.1"/>
    <property type="molecule type" value="Genomic_DNA"/>
</dbReference>
<keyword evidence="3" id="KW-1185">Reference proteome</keyword>
<feature type="region of interest" description="Disordered" evidence="1">
    <location>
        <begin position="115"/>
        <end position="141"/>
    </location>
</feature>
<accession>A0A6A5KTC7</accession>